<evidence type="ECO:0000313" key="3">
    <source>
        <dbReference type="Proteomes" id="UP000657574"/>
    </source>
</evidence>
<dbReference type="Proteomes" id="UP000657574">
    <property type="component" value="Unassembled WGS sequence"/>
</dbReference>
<dbReference type="RefSeq" id="WP_189317747.1">
    <property type="nucleotide sequence ID" value="NZ_BMQA01000138.1"/>
</dbReference>
<sequence length="46" mass="5087">MTTTLEPRAEATTPVRSGAALGIAILLLAQLMISVHEEWIRRVLEQ</sequence>
<name>A0A917PDL0_9ACTN</name>
<protein>
    <submittedName>
        <fullName evidence="2">Uncharacterized protein</fullName>
    </submittedName>
</protein>
<gene>
    <name evidence="2" type="ORF">GCM10010121_098150</name>
</gene>
<keyword evidence="3" id="KW-1185">Reference proteome</keyword>
<keyword evidence="1" id="KW-1133">Transmembrane helix</keyword>
<accession>A0A917PDL0</accession>
<evidence type="ECO:0000256" key="1">
    <source>
        <dbReference type="SAM" id="Phobius"/>
    </source>
</evidence>
<dbReference type="AlphaFoldDB" id="A0A917PDL0"/>
<reference evidence="2" key="2">
    <citation type="submission" date="2020-09" db="EMBL/GenBank/DDBJ databases">
        <authorList>
            <person name="Sun Q."/>
            <person name="Ohkuma M."/>
        </authorList>
    </citation>
    <scope>NUCLEOTIDE SEQUENCE</scope>
    <source>
        <strain evidence="2">JCM 3086</strain>
    </source>
</reference>
<proteinExistence type="predicted"/>
<organism evidence="2 3">
    <name type="scientific">Streptomyces brasiliensis</name>
    <dbReference type="NCBI Taxonomy" id="1954"/>
    <lineage>
        <taxon>Bacteria</taxon>
        <taxon>Bacillati</taxon>
        <taxon>Actinomycetota</taxon>
        <taxon>Actinomycetes</taxon>
        <taxon>Kitasatosporales</taxon>
        <taxon>Streptomycetaceae</taxon>
        <taxon>Streptomyces</taxon>
    </lineage>
</organism>
<feature type="transmembrane region" description="Helical" evidence="1">
    <location>
        <begin position="15"/>
        <end position="33"/>
    </location>
</feature>
<keyword evidence="1" id="KW-0472">Membrane</keyword>
<dbReference type="EMBL" id="BMQA01000138">
    <property type="protein sequence ID" value="GGJ71974.1"/>
    <property type="molecule type" value="Genomic_DNA"/>
</dbReference>
<reference evidence="2" key="1">
    <citation type="journal article" date="2014" name="Int. J. Syst. Evol. Microbiol.">
        <title>Complete genome sequence of Corynebacterium casei LMG S-19264T (=DSM 44701T), isolated from a smear-ripened cheese.</title>
        <authorList>
            <consortium name="US DOE Joint Genome Institute (JGI-PGF)"/>
            <person name="Walter F."/>
            <person name="Albersmeier A."/>
            <person name="Kalinowski J."/>
            <person name="Ruckert C."/>
        </authorList>
    </citation>
    <scope>NUCLEOTIDE SEQUENCE</scope>
    <source>
        <strain evidence="2">JCM 3086</strain>
    </source>
</reference>
<evidence type="ECO:0000313" key="2">
    <source>
        <dbReference type="EMBL" id="GGJ71974.1"/>
    </source>
</evidence>
<comment type="caution">
    <text evidence="2">The sequence shown here is derived from an EMBL/GenBank/DDBJ whole genome shotgun (WGS) entry which is preliminary data.</text>
</comment>
<keyword evidence="1" id="KW-0812">Transmembrane</keyword>